<reference evidence="1" key="1">
    <citation type="submission" date="2023-05" db="EMBL/GenBank/DDBJ databases">
        <authorList>
            <consortium name="ELIXIR-Norway"/>
        </authorList>
    </citation>
    <scope>NUCLEOTIDE SEQUENCE</scope>
</reference>
<accession>A0AC59ZTC3</accession>
<reference evidence="1" key="2">
    <citation type="submission" date="2025-03" db="EMBL/GenBank/DDBJ databases">
        <authorList>
            <consortium name="ELIXIR-Norway"/>
            <consortium name="Elixir Norway"/>
        </authorList>
    </citation>
    <scope>NUCLEOTIDE SEQUENCE</scope>
</reference>
<dbReference type="EMBL" id="OX596088">
    <property type="protein sequence ID" value="CAN0508101.1"/>
    <property type="molecule type" value="Genomic_DNA"/>
</dbReference>
<name>A0AC59ZTC3_RANTA</name>
<protein>
    <submittedName>
        <fullName evidence="1">Uncharacterized protein</fullName>
    </submittedName>
</protein>
<proteinExistence type="predicted"/>
<evidence type="ECO:0000313" key="2">
    <source>
        <dbReference type="Proteomes" id="UP001162501"/>
    </source>
</evidence>
<organism evidence="1 2">
    <name type="scientific">Rangifer tarandus platyrhynchus</name>
    <name type="common">Svalbard reindeer</name>
    <dbReference type="NCBI Taxonomy" id="3082113"/>
    <lineage>
        <taxon>Eukaryota</taxon>
        <taxon>Metazoa</taxon>
        <taxon>Chordata</taxon>
        <taxon>Craniata</taxon>
        <taxon>Vertebrata</taxon>
        <taxon>Euteleostomi</taxon>
        <taxon>Mammalia</taxon>
        <taxon>Eutheria</taxon>
        <taxon>Laurasiatheria</taxon>
        <taxon>Artiodactyla</taxon>
        <taxon>Ruminantia</taxon>
        <taxon>Pecora</taxon>
        <taxon>Cervidae</taxon>
        <taxon>Odocoileinae</taxon>
        <taxon>Rangifer</taxon>
    </lineage>
</organism>
<gene>
    <name evidence="1" type="ORF">MRATA1EN22A_LOCUS22783</name>
</gene>
<dbReference type="Proteomes" id="UP001162501">
    <property type="component" value="Chromosome 4"/>
</dbReference>
<sequence length="105" mass="11698">MYSFSCLEPVCCSMSSSNCCFLTCIQISQEAGQVVWYAHLFQNFPQFVVIHTVKGFGIVNKAEVDVFLELSRFFDDPTDVSNVISGSSAFSKSSLNTGSSWFMYC</sequence>
<evidence type="ECO:0000313" key="1">
    <source>
        <dbReference type="EMBL" id="CAN0508101.1"/>
    </source>
</evidence>